<gene>
    <name evidence="2" type="ORF">JIV24_04650</name>
</gene>
<evidence type="ECO:0000313" key="2">
    <source>
        <dbReference type="EMBL" id="MBK3516622.1"/>
    </source>
</evidence>
<feature type="chain" id="PRO_5045599091" evidence="1">
    <location>
        <begin position="20"/>
        <end position="147"/>
    </location>
</feature>
<protein>
    <submittedName>
        <fullName evidence="2">Uncharacterized protein</fullName>
    </submittedName>
</protein>
<evidence type="ECO:0000313" key="3">
    <source>
        <dbReference type="Proteomes" id="UP000605676"/>
    </source>
</evidence>
<sequence length="147" mass="16682">MKKTFTLFCLLTFGLFAHAQTNAETLQEFLGDVISFEDVKLDPNRPMTKIRQLASVQADTLYVLTPANANEVFKTATVYQHCIVFTGSHTIARVTDFEKTLASGSWKTKMPYAEGFIQRGDMSKKNDYLNNIIGMPSDQKRVVFLFR</sequence>
<reference evidence="2 3" key="1">
    <citation type="submission" date="2021-01" db="EMBL/GenBank/DDBJ databases">
        <title>Carboxyliciviraga sp.nov., isolated from coastal sediments.</title>
        <authorList>
            <person name="Lu D."/>
            <person name="Zhang T."/>
        </authorList>
    </citation>
    <scope>NUCLEOTIDE SEQUENCE [LARGE SCALE GENOMIC DNA]</scope>
    <source>
        <strain evidence="2 3">N1Y132</strain>
    </source>
</reference>
<proteinExistence type="predicted"/>
<dbReference type="RefSeq" id="WP_200463849.1">
    <property type="nucleotide sequence ID" value="NZ_JAENRR010000007.1"/>
</dbReference>
<dbReference type="EMBL" id="JAENRR010000007">
    <property type="protein sequence ID" value="MBK3516622.1"/>
    <property type="molecule type" value="Genomic_DNA"/>
</dbReference>
<name>A0ABS1HGC8_9BACT</name>
<keyword evidence="3" id="KW-1185">Reference proteome</keyword>
<evidence type="ECO:0000256" key="1">
    <source>
        <dbReference type="SAM" id="SignalP"/>
    </source>
</evidence>
<keyword evidence="1" id="KW-0732">Signal</keyword>
<feature type="signal peptide" evidence="1">
    <location>
        <begin position="1"/>
        <end position="19"/>
    </location>
</feature>
<comment type="caution">
    <text evidence="2">The sequence shown here is derived from an EMBL/GenBank/DDBJ whole genome shotgun (WGS) entry which is preliminary data.</text>
</comment>
<organism evidence="2 3">
    <name type="scientific">Carboxylicivirga marina</name>
    <dbReference type="NCBI Taxonomy" id="2800988"/>
    <lineage>
        <taxon>Bacteria</taxon>
        <taxon>Pseudomonadati</taxon>
        <taxon>Bacteroidota</taxon>
        <taxon>Bacteroidia</taxon>
        <taxon>Marinilabiliales</taxon>
        <taxon>Marinilabiliaceae</taxon>
        <taxon>Carboxylicivirga</taxon>
    </lineage>
</organism>
<dbReference type="Proteomes" id="UP000605676">
    <property type="component" value="Unassembled WGS sequence"/>
</dbReference>
<accession>A0ABS1HGC8</accession>